<dbReference type="AlphaFoldDB" id="A0A6S6TRV6"/>
<dbReference type="Pfam" id="PF10973">
    <property type="entry name" value="DUF2799"/>
    <property type="match status" value="1"/>
</dbReference>
<keyword evidence="1" id="KW-0175">Coiled coil</keyword>
<gene>
    <name evidence="2" type="ORF">HELGO_WM20883</name>
</gene>
<evidence type="ECO:0008006" key="3">
    <source>
        <dbReference type="Google" id="ProtNLM"/>
    </source>
</evidence>
<accession>A0A6S6TRV6</accession>
<evidence type="ECO:0000313" key="2">
    <source>
        <dbReference type="EMBL" id="CAA6819360.1"/>
    </source>
</evidence>
<reference evidence="2" key="1">
    <citation type="submission" date="2020-01" db="EMBL/GenBank/DDBJ databases">
        <authorList>
            <person name="Meier V. D."/>
            <person name="Meier V D."/>
        </authorList>
    </citation>
    <scope>NUCLEOTIDE SEQUENCE</scope>
    <source>
        <strain evidence="2">HLG_WM_MAG_08</strain>
    </source>
</reference>
<dbReference type="InterPro" id="IPR021242">
    <property type="entry name" value="DUF2799"/>
</dbReference>
<organism evidence="2">
    <name type="scientific">uncultured Thiotrichaceae bacterium</name>
    <dbReference type="NCBI Taxonomy" id="298394"/>
    <lineage>
        <taxon>Bacteria</taxon>
        <taxon>Pseudomonadati</taxon>
        <taxon>Pseudomonadota</taxon>
        <taxon>Gammaproteobacteria</taxon>
        <taxon>Thiotrichales</taxon>
        <taxon>Thiotrichaceae</taxon>
        <taxon>environmental samples</taxon>
    </lineage>
</organism>
<sequence length="175" mass="18921">MKILPLIIASVLLSGCATMSKEECKVANWRDVGFNDGANGDSVLLGDHAKSCAKTGVKPNQAQYMQGYNEGEKSYCTYNNGVEAGENNKSIGGICKKPGLKLAFSDGYKQGKQRYAKKQEIQSKEAELEAIEKQIGAIKSGKGKGGVKALDLAYRQKEIINKEMAILEKELAGIQ</sequence>
<evidence type="ECO:0000256" key="1">
    <source>
        <dbReference type="SAM" id="Coils"/>
    </source>
</evidence>
<feature type="coiled-coil region" evidence="1">
    <location>
        <begin position="114"/>
        <end position="170"/>
    </location>
</feature>
<name>A0A6S6TRV6_9GAMM</name>
<proteinExistence type="predicted"/>
<dbReference type="EMBL" id="CACVAV010000300">
    <property type="protein sequence ID" value="CAA6819360.1"/>
    <property type="molecule type" value="Genomic_DNA"/>
</dbReference>
<protein>
    <recommendedName>
        <fullName evidence="3">DUF2799 domain-containing protein</fullName>
    </recommendedName>
</protein>
<dbReference type="PROSITE" id="PS51257">
    <property type="entry name" value="PROKAR_LIPOPROTEIN"/>
    <property type="match status" value="1"/>
</dbReference>